<sequence>MSKKISLVPDLGPEASVQVPKPEVKAYANNDQVIIAWHYSRPIKDCVGFAVYRQLNDETEAEADALPNRVGFAGEPFKNGEQRPSTEWPIQRFTWTDFSISHGDKARYSIVPILYDGTRLKKDRRNASEWTPYIHADTGVDLQGNASRYHAYFNRGVVSSQFFSRMREIFADELPGKTLKAIIEGKNNRIRDFLGGFLDNRLFGLLDQVIVDNTLTINAAFYELHQQDFLDKLCQIGNRAHIILANGAAKKKGEDKNADSRALIKQHHVDVYDRIVDVTQKHFAHNKFIVISKNGHPLKVWSGSTNITPGGMFAQVNNGILIEDPALAQIYLDEWTALKRDVEEDKNEYGDALYEHNSSARPFGNDDSRVWFSPTSDFKDLEDVESIMEDAKHSILFLMFNPGPNNTFFNYIQDLQSRKKSLFIHGIINQDPGASSGNPLIFFHKGQKVETDWDAILPKNVSEAFSFWYKEISAGLVTIHSKVLVIDPFGEKPYVITGSHNFGPKASRTNDENLLVIQDASLATQYAVNIMAVYDHYRWRYSLFNQASDFTGLTRDREWMRDYMSDNLRMKELKFWLPPVGRDSTVII</sequence>
<evidence type="ECO:0000313" key="8">
    <source>
        <dbReference type="EMBL" id="PSL34961.1"/>
    </source>
</evidence>
<dbReference type="PANTHER" id="PTHR43856:SF1">
    <property type="entry name" value="MITOCHONDRIAL CARDIOLIPIN HYDROLASE"/>
    <property type="match status" value="1"/>
</dbReference>
<dbReference type="SUPFAM" id="SSF56024">
    <property type="entry name" value="Phospholipase D/nuclease"/>
    <property type="match status" value="2"/>
</dbReference>
<dbReference type="Gene3D" id="3.30.870.10">
    <property type="entry name" value="Endonuclease Chain A"/>
    <property type="match status" value="2"/>
</dbReference>
<evidence type="ECO:0000256" key="2">
    <source>
        <dbReference type="ARBA" id="ARBA00008664"/>
    </source>
</evidence>
<gene>
    <name evidence="8" type="ORF">CLV42_102535</name>
</gene>
<evidence type="ECO:0000256" key="5">
    <source>
        <dbReference type="ARBA" id="ARBA00022963"/>
    </source>
</evidence>
<keyword evidence="6" id="KW-0443">Lipid metabolism</keyword>
<comment type="caution">
    <text evidence="8">The sequence shown here is derived from an EMBL/GenBank/DDBJ whole genome shotgun (WGS) entry which is preliminary data.</text>
</comment>
<reference evidence="8 9" key="1">
    <citation type="submission" date="2018-03" db="EMBL/GenBank/DDBJ databases">
        <title>Genomic Encyclopedia of Archaeal and Bacterial Type Strains, Phase II (KMG-II): from individual species to whole genera.</title>
        <authorList>
            <person name="Goeker M."/>
        </authorList>
    </citation>
    <scope>NUCLEOTIDE SEQUENCE [LARGE SCALE GENOMIC DNA]</scope>
    <source>
        <strain evidence="8 9">DSM 18107</strain>
    </source>
</reference>
<evidence type="ECO:0000256" key="6">
    <source>
        <dbReference type="ARBA" id="ARBA00023098"/>
    </source>
</evidence>
<evidence type="ECO:0000313" key="9">
    <source>
        <dbReference type="Proteomes" id="UP000240978"/>
    </source>
</evidence>
<dbReference type="EMBL" id="PYGK01000002">
    <property type="protein sequence ID" value="PSL34961.1"/>
    <property type="molecule type" value="Genomic_DNA"/>
</dbReference>
<protein>
    <recommendedName>
        <fullName evidence="3">phospholipase D</fullName>
        <ecNumber evidence="3">3.1.4.4</ecNumber>
    </recommendedName>
</protein>
<dbReference type="EC" id="3.1.4.4" evidence="3"/>
<dbReference type="InterPro" id="IPR051406">
    <property type="entry name" value="PLD_domain"/>
</dbReference>
<comment type="catalytic activity">
    <reaction evidence="1">
        <text>a 1,2-diacyl-sn-glycero-3-phosphocholine + H2O = a 1,2-diacyl-sn-glycero-3-phosphate + choline + H(+)</text>
        <dbReference type="Rhea" id="RHEA:14445"/>
        <dbReference type="ChEBI" id="CHEBI:15354"/>
        <dbReference type="ChEBI" id="CHEBI:15377"/>
        <dbReference type="ChEBI" id="CHEBI:15378"/>
        <dbReference type="ChEBI" id="CHEBI:57643"/>
        <dbReference type="ChEBI" id="CHEBI:58608"/>
        <dbReference type="EC" id="3.1.4.4"/>
    </reaction>
</comment>
<name>A0A2P8GLV9_9BACT</name>
<dbReference type="InterPro" id="IPR001736">
    <property type="entry name" value="PLipase_D/transphosphatidylase"/>
</dbReference>
<dbReference type="Proteomes" id="UP000240978">
    <property type="component" value="Unassembled WGS sequence"/>
</dbReference>
<dbReference type="RefSeq" id="WP_106601213.1">
    <property type="nucleotide sequence ID" value="NZ_PYGK01000002.1"/>
</dbReference>
<dbReference type="PROSITE" id="PS50035">
    <property type="entry name" value="PLD"/>
    <property type="match status" value="1"/>
</dbReference>
<dbReference type="Pfam" id="PF13091">
    <property type="entry name" value="PLDc_2"/>
    <property type="match status" value="2"/>
</dbReference>
<dbReference type="GO" id="GO:0016042">
    <property type="term" value="P:lipid catabolic process"/>
    <property type="evidence" value="ECO:0007669"/>
    <property type="project" value="UniProtKB-KW"/>
</dbReference>
<evidence type="ECO:0000259" key="7">
    <source>
        <dbReference type="PROSITE" id="PS50035"/>
    </source>
</evidence>
<dbReference type="PANTHER" id="PTHR43856">
    <property type="entry name" value="CARDIOLIPIN HYDROLASE"/>
    <property type="match status" value="1"/>
</dbReference>
<dbReference type="GO" id="GO:0004630">
    <property type="term" value="F:phospholipase D activity"/>
    <property type="evidence" value="ECO:0007669"/>
    <property type="project" value="UniProtKB-EC"/>
</dbReference>
<feature type="domain" description="PLD phosphodiesterase" evidence="7">
    <location>
        <begin position="475"/>
        <end position="506"/>
    </location>
</feature>
<keyword evidence="5" id="KW-0442">Lipid degradation</keyword>
<evidence type="ECO:0000256" key="1">
    <source>
        <dbReference type="ARBA" id="ARBA00000798"/>
    </source>
</evidence>
<keyword evidence="4" id="KW-0378">Hydrolase</keyword>
<accession>A0A2P8GLV9</accession>
<dbReference type="GO" id="GO:0016891">
    <property type="term" value="F:RNA endonuclease activity producing 5'-phosphomonoesters, hydrolytic mechanism"/>
    <property type="evidence" value="ECO:0007669"/>
    <property type="project" value="TreeGrafter"/>
</dbReference>
<dbReference type="AlphaFoldDB" id="A0A2P8GLV9"/>
<organism evidence="8 9">
    <name type="scientific">Chitinophaga ginsengisoli</name>
    <dbReference type="NCBI Taxonomy" id="363837"/>
    <lineage>
        <taxon>Bacteria</taxon>
        <taxon>Pseudomonadati</taxon>
        <taxon>Bacteroidota</taxon>
        <taxon>Chitinophagia</taxon>
        <taxon>Chitinophagales</taxon>
        <taxon>Chitinophagaceae</taxon>
        <taxon>Chitinophaga</taxon>
    </lineage>
</organism>
<evidence type="ECO:0000256" key="3">
    <source>
        <dbReference type="ARBA" id="ARBA00012027"/>
    </source>
</evidence>
<evidence type="ECO:0000256" key="4">
    <source>
        <dbReference type="ARBA" id="ARBA00022801"/>
    </source>
</evidence>
<keyword evidence="9" id="KW-1185">Reference proteome</keyword>
<dbReference type="InterPro" id="IPR025202">
    <property type="entry name" value="PLD-like_dom"/>
</dbReference>
<dbReference type="GO" id="GO:0006793">
    <property type="term" value="P:phosphorus metabolic process"/>
    <property type="evidence" value="ECO:0007669"/>
    <property type="project" value="UniProtKB-ARBA"/>
</dbReference>
<comment type="similarity">
    <text evidence="2">Belongs to the phospholipase D family.</text>
</comment>
<dbReference type="OrthoDB" id="9762009at2"/>
<proteinExistence type="inferred from homology"/>